<dbReference type="GO" id="GO:0016887">
    <property type="term" value="F:ATP hydrolysis activity"/>
    <property type="evidence" value="ECO:0007669"/>
    <property type="project" value="InterPro"/>
</dbReference>
<name>A0A9Q1KRX7_9CARY</name>
<comment type="similarity">
    <text evidence="4">Belongs to the ABC transporter superfamily. ABCF family. EF3 (TC 3.A.1.121) subfamily.</text>
</comment>
<protein>
    <recommendedName>
        <fullName evidence="6">ABC transporter domain-containing protein</fullName>
    </recommendedName>
</protein>
<dbReference type="EMBL" id="JAKOGI010000035">
    <property type="protein sequence ID" value="KAJ8447804.1"/>
    <property type="molecule type" value="Genomic_DNA"/>
</dbReference>
<evidence type="ECO:0000313" key="7">
    <source>
        <dbReference type="EMBL" id="KAJ8447804.1"/>
    </source>
</evidence>
<evidence type="ECO:0000256" key="4">
    <source>
        <dbReference type="ARBA" id="ARBA00061344"/>
    </source>
</evidence>
<dbReference type="AlphaFoldDB" id="A0A9Q1KRX7"/>
<dbReference type="InterPro" id="IPR003439">
    <property type="entry name" value="ABC_transporter-like_ATP-bd"/>
</dbReference>
<feature type="compositionally biased region" description="Basic residues" evidence="5">
    <location>
        <begin position="708"/>
        <end position="719"/>
    </location>
</feature>
<dbReference type="Proteomes" id="UP001153076">
    <property type="component" value="Unassembled WGS sequence"/>
</dbReference>
<dbReference type="InterPro" id="IPR003593">
    <property type="entry name" value="AAA+_ATPase"/>
</dbReference>
<dbReference type="Pfam" id="PF12848">
    <property type="entry name" value="ABC_tran_Xtn"/>
    <property type="match status" value="1"/>
</dbReference>
<dbReference type="SUPFAM" id="SSF52540">
    <property type="entry name" value="P-loop containing nucleoside triphosphate hydrolases"/>
    <property type="match status" value="2"/>
</dbReference>
<feature type="region of interest" description="Disordered" evidence="5">
    <location>
        <begin position="671"/>
        <end position="720"/>
    </location>
</feature>
<dbReference type="OrthoDB" id="2110130at2759"/>
<comment type="caution">
    <text evidence="7">The sequence shown here is derived from an EMBL/GenBank/DDBJ whole genome shotgun (WGS) entry which is preliminary data.</text>
</comment>
<dbReference type="InterPro" id="IPR027417">
    <property type="entry name" value="P-loop_NTPase"/>
</dbReference>
<dbReference type="InterPro" id="IPR051309">
    <property type="entry name" value="ABCF_ATPase"/>
</dbReference>
<dbReference type="GO" id="GO:0003676">
    <property type="term" value="F:nucleic acid binding"/>
    <property type="evidence" value="ECO:0007669"/>
    <property type="project" value="UniProtKB-ARBA"/>
</dbReference>
<evidence type="ECO:0000256" key="1">
    <source>
        <dbReference type="ARBA" id="ARBA00022737"/>
    </source>
</evidence>
<dbReference type="CDD" id="cd03221">
    <property type="entry name" value="ABCF_EF-3"/>
    <property type="match status" value="2"/>
</dbReference>
<evidence type="ECO:0000256" key="5">
    <source>
        <dbReference type="SAM" id="MobiDB-lite"/>
    </source>
</evidence>
<keyword evidence="2" id="KW-0547">Nucleotide-binding</keyword>
<accession>A0A9Q1KRX7</accession>
<evidence type="ECO:0000256" key="3">
    <source>
        <dbReference type="ARBA" id="ARBA00022840"/>
    </source>
</evidence>
<reference evidence="7" key="1">
    <citation type="submission" date="2022-04" db="EMBL/GenBank/DDBJ databases">
        <title>Carnegiea gigantea Genome sequencing and assembly v2.</title>
        <authorList>
            <person name="Copetti D."/>
            <person name="Sanderson M.J."/>
            <person name="Burquez A."/>
            <person name="Wojciechowski M.F."/>
        </authorList>
    </citation>
    <scope>NUCLEOTIDE SEQUENCE</scope>
    <source>
        <strain evidence="7">SGP5-SGP5p</strain>
        <tissue evidence="7">Aerial part</tissue>
    </source>
</reference>
<sequence>MDMAAKVHTVDLRSTFIPSPSALFDGHKSSLLLPVPSPFPTIKASNFTSNSIRSSKPSYLLSSGIKLSQISSKLSALAVETSDPDAETSQNRDEIESLFSKDSVEAYQKRGNKQSKSGASSISSGVRLENISKSYKGVTVLKNVTWEVKKGEKVGLVGVNGAGKTTQLRIIAGLEEPDSGNVIKARENMRIAFLSQEFEVSLSRTVKEEFMSAFKDEMEVAEKLEKVQKAIEGSVNDLELMGRLLDEFDLLQKRAQVVDLDLVDSKINKVMPELGFPPEDSDRLVASFSGGWQMRMSLGKILLQDPDLLLLDEPTNHLDLDTIEWLEAYLKQLDVPMVIISHDRAFLDQLCTKIVETEMGVSRTFEGNYSNYVFAKAAWIEAKLAAWEKQQKEIEQTKDIINRVGAGVSLGRASTAEKKLERLQDEELVEKPFIRKQMKIRFPERGRSGKTVVTIKNMDFSYGDKVLFKNANLTIQQGEKIAIIGPNGCGKSTLLKLIMGLEKPTDGQIILGEHNVLPNYFEQNQAEALDLNKTVLESVEEVAENWRLDDIKGLLGRCNFKSDMLDRKVALLSGGEKARLAFCKFMVKPSTLLVLDEPTNHLDIPSKEMLEEAIQEYKGTVIAVSHDRYFIKQIVNRVIEVKDGYLQDYVGDYDYYLEKNLDARQRELEREAELDEKNSKVKAKSKMSKAEKEARKKQKMQAFQQAKAKSKASKNAKSFRKGDLQARNALGSLFGGVLQYKLDGDAGAPARKEWRLGLSSDQELNISLLQWRPTFANWAALDPFVFYQGAQQMPLPQFFKEPLLSVSVVRNGKDASFDLRCKDEGCNLSMYINNGRYAHASLLHQMSVVCASCSAAQQSFGGFQFLAKAVKTRLVGSADIQVGNPLSQESFITLILGMSEGLQTPGFDCQIVHGDDTQNL</sequence>
<dbReference type="PANTHER" id="PTHR42855:SF1">
    <property type="entry name" value="ABC TRANSPORTER DOMAIN-CONTAINING PROTEIN"/>
    <property type="match status" value="1"/>
</dbReference>
<dbReference type="PROSITE" id="PS50893">
    <property type="entry name" value="ABC_TRANSPORTER_2"/>
    <property type="match status" value="2"/>
</dbReference>
<dbReference type="PANTHER" id="PTHR42855">
    <property type="entry name" value="ABC TRANSPORTER ATP-BINDING SUBUNIT"/>
    <property type="match status" value="1"/>
</dbReference>
<keyword evidence="8" id="KW-1185">Reference proteome</keyword>
<dbReference type="GO" id="GO:0005524">
    <property type="term" value="F:ATP binding"/>
    <property type="evidence" value="ECO:0007669"/>
    <property type="project" value="UniProtKB-KW"/>
</dbReference>
<keyword evidence="3" id="KW-0067">ATP-binding</keyword>
<dbReference type="InterPro" id="IPR032781">
    <property type="entry name" value="ABC_tran_Xtn"/>
</dbReference>
<feature type="domain" description="ABC transporter" evidence="6">
    <location>
        <begin position="453"/>
        <end position="668"/>
    </location>
</feature>
<feature type="domain" description="ABC transporter" evidence="6">
    <location>
        <begin position="126"/>
        <end position="384"/>
    </location>
</feature>
<proteinExistence type="inferred from homology"/>
<evidence type="ECO:0000256" key="2">
    <source>
        <dbReference type="ARBA" id="ARBA00022741"/>
    </source>
</evidence>
<dbReference type="SMART" id="SM00382">
    <property type="entry name" value="AAA"/>
    <property type="match status" value="2"/>
</dbReference>
<dbReference type="InterPro" id="IPR017871">
    <property type="entry name" value="ABC_transporter-like_CS"/>
</dbReference>
<dbReference type="PROSITE" id="PS00211">
    <property type="entry name" value="ABC_TRANSPORTER_1"/>
    <property type="match status" value="2"/>
</dbReference>
<dbReference type="Pfam" id="PF00005">
    <property type="entry name" value="ABC_tran"/>
    <property type="match status" value="2"/>
</dbReference>
<dbReference type="FunFam" id="3.40.50.300:FF:000011">
    <property type="entry name" value="Putative ABC transporter ATP-binding component"/>
    <property type="match status" value="1"/>
</dbReference>
<dbReference type="Gene3D" id="3.40.50.300">
    <property type="entry name" value="P-loop containing nucleotide triphosphate hydrolases"/>
    <property type="match status" value="2"/>
</dbReference>
<dbReference type="FunFam" id="3.40.50.300:FF:000309">
    <property type="entry name" value="ABC transporter ATP-binding protein"/>
    <property type="match status" value="1"/>
</dbReference>
<evidence type="ECO:0000313" key="8">
    <source>
        <dbReference type="Proteomes" id="UP001153076"/>
    </source>
</evidence>
<gene>
    <name evidence="7" type="ORF">Cgig2_015167</name>
</gene>
<organism evidence="7 8">
    <name type="scientific">Carnegiea gigantea</name>
    <dbReference type="NCBI Taxonomy" id="171969"/>
    <lineage>
        <taxon>Eukaryota</taxon>
        <taxon>Viridiplantae</taxon>
        <taxon>Streptophyta</taxon>
        <taxon>Embryophyta</taxon>
        <taxon>Tracheophyta</taxon>
        <taxon>Spermatophyta</taxon>
        <taxon>Magnoliopsida</taxon>
        <taxon>eudicotyledons</taxon>
        <taxon>Gunneridae</taxon>
        <taxon>Pentapetalae</taxon>
        <taxon>Caryophyllales</taxon>
        <taxon>Cactineae</taxon>
        <taxon>Cactaceae</taxon>
        <taxon>Cactoideae</taxon>
        <taxon>Echinocereeae</taxon>
        <taxon>Carnegiea</taxon>
    </lineage>
</organism>
<evidence type="ECO:0000259" key="6">
    <source>
        <dbReference type="PROSITE" id="PS50893"/>
    </source>
</evidence>
<keyword evidence="1" id="KW-0677">Repeat</keyword>